<comment type="similarity">
    <text evidence="1">Belongs to the glycosyl hydrolase 39 family.</text>
</comment>
<keyword evidence="4" id="KW-0732">Signal</keyword>
<reference evidence="6 7" key="1">
    <citation type="submission" date="2017-08" db="EMBL/GenBank/DDBJ databases">
        <title>Substantial Increase in Enzyme Production by Combined Drug-Resistance Mutations in Paenibacillus agaridevorans.</title>
        <authorList>
            <person name="Tanaka Y."/>
            <person name="Funane K."/>
            <person name="Hosaka T."/>
            <person name="Shiwa Y."/>
            <person name="Fujita N."/>
            <person name="Miyazaki T."/>
            <person name="Yoshikawa H."/>
            <person name="Murakami K."/>
            <person name="Kasahara K."/>
            <person name="Inaoka T."/>
            <person name="Hiraga Y."/>
            <person name="Ochi K."/>
        </authorList>
    </citation>
    <scope>NUCLEOTIDE SEQUENCE [LARGE SCALE GENOMIC DNA]</scope>
    <source>
        <strain evidence="6 7">T-3040</strain>
    </source>
</reference>
<keyword evidence="7" id="KW-1185">Reference proteome</keyword>
<keyword evidence="2" id="KW-0378">Hydrolase</keyword>
<evidence type="ECO:0000256" key="3">
    <source>
        <dbReference type="ARBA" id="ARBA00023295"/>
    </source>
</evidence>
<evidence type="ECO:0000256" key="1">
    <source>
        <dbReference type="ARBA" id="ARBA00008875"/>
    </source>
</evidence>
<dbReference type="PANTHER" id="PTHR12631:SF10">
    <property type="entry name" value="BETA-XYLOSIDASE-LIKE PROTEIN-RELATED"/>
    <property type="match status" value="1"/>
</dbReference>
<dbReference type="SUPFAM" id="SSF51445">
    <property type="entry name" value="(Trans)glycosidases"/>
    <property type="match status" value="1"/>
</dbReference>
<proteinExistence type="inferred from homology"/>
<dbReference type="InterPro" id="IPR017853">
    <property type="entry name" value="GH"/>
</dbReference>
<gene>
    <name evidence="6" type="ORF">PAT3040_00106</name>
</gene>
<comment type="caution">
    <text evidence="6">The sequence shown here is derived from an EMBL/GenBank/DDBJ whole genome shotgun (WGS) entry which is preliminary data.</text>
</comment>
<name>A0A2R5EGD3_9BACL</name>
<dbReference type="GO" id="GO:0004553">
    <property type="term" value="F:hydrolase activity, hydrolyzing O-glycosyl compounds"/>
    <property type="evidence" value="ECO:0007669"/>
    <property type="project" value="TreeGrafter"/>
</dbReference>
<feature type="chain" id="PRO_5015316689" description="Glycosyl hydrolases family 39 N-terminal catalytic domain-containing protein" evidence="4">
    <location>
        <begin position="29"/>
        <end position="464"/>
    </location>
</feature>
<dbReference type="AlphaFoldDB" id="A0A2R5EGD3"/>
<dbReference type="RefSeq" id="WP_108991096.1">
    <property type="nucleotide sequence ID" value="NZ_BDQX01000011.1"/>
</dbReference>
<dbReference type="EMBL" id="BDQX01000011">
    <property type="protein sequence ID" value="GBG05622.1"/>
    <property type="molecule type" value="Genomic_DNA"/>
</dbReference>
<protein>
    <recommendedName>
        <fullName evidence="5">Glycosyl hydrolases family 39 N-terminal catalytic domain-containing protein</fullName>
    </recommendedName>
</protein>
<accession>A0A2R5EGD3</accession>
<evidence type="ECO:0000256" key="2">
    <source>
        <dbReference type="ARBA" id="ARBA00022801"/>
    </source>
</evidence>
<dbReference type="Gene3D" id="3.20.20.80">
    <property type="entry name" value="Glycosidases"/>
    <property type="match status" value="1"/>
</dbReference>
<dbReference type="Pfam" id="PF01229">
    <property type="entry name" value="Glyco_hydro_39"/>
    <property type="match status" value="1"/>
</dbReference>
<organism evidence="6 7">
    <name type="scientific">Paenibacillus agaridevorans</name>
    <dbReference type="NCBI Taxonomy" id="171404"/>
    <lineage>
        <taxon>Bacteria</taxon>
        <taxon>Bacillati</taxon>
        <taxon>Bacillota</taxon>
        <taxon>Bacilli</taxon>
        <taxon>Bacillales</taxon>
        <taxon>Paenibacillaceae</taxon>
        <taxon>Paenibacillus</taxon>
    </lineage>
</organism>
<feature type="domain" description="Glycosyl hydrolases family 39 N-terminal catalytic" evidence="5">
    <location>
        <begin position="147"/>
        <end position="323"/>
    </location>
</feature>
<dbReference type="Proteomes" id="UP000245202">
    <property type="component" value="Unassembled WGS sequence"/>
</dbReference>
<dbReference type="PANTHER" id="PTHR12631">
    <property type="entry name" value="ALPHA-L-IDURONIDASE"/>
    <property type="match status" value="1"/>
</dbReference>
<dbReference type="InterPro" id="IPR049166">
    <property type="entry name" value="GH39_cat"/>
</dbReference>
<sequence>MVKRFLSCCMLVVLLVVSLAGFPEIGYAATSVTANFSVNNGTGYANNFGGAVNQLDSPADVDTLRSIGINFMRRDAYLVQIVPNTTVADYKNNVGNVADPSTWNWSNYDWVDTYHNKGIKIMLIMSYNVPWLSHSNTMHGIPKDWDVYQDIIKKIYAHFKDKVDYVEIWNEPDLNSFLDRTNSGYANNLAAYKDIYYYAASGIRSVDSSIPIGGPATSSQNATNWADSLLNDSRISNNINFLSYHYYRQNPDGEPQVTSWRNVAVAHGKPDMPIFVTEWNYSPSYTKIPMNNESVDAIPYLAQRLSDFINARANGNGYFAFNKGTPGTDDFFSLYADGTLTPKMTVYRLMSKQLGLGDGDFALKGLSWLNGSATVLGGAAINASGNPVAWIVNTSGNGDNANVTFSGLTPGVQYQADLYEASRWQFASAIRQSFTFTATSGSGSISFWLPYKCAVGIKLTPIVP</sequence>
<evidence type="ECO:0000313" key="6">
    <source>
        <dbReference type="EMBL" id="GBG05622.1"/>
    </source>
</evidence>
<keyword evidence="3" id="KW-0326">Glycosidase</keyword>
<feature type="signal peptide" evidence="4">
    <location>
        <begin position="1"/>
        <end position="28"/>
    </location>
</feature>
<evidence type="ECO:0000259" key="5">
    <source>
        <dbReference type="Pfam" id="PF01229"/>
    </source>
</evidence>
<dbReference type="InterPro" id="IPR051923">
    <property type="entry name" value="Glycosyl_Hydrolase_39"/>
</dbReference>
<evidence type="ECO:0000256" key="4">
    <source>
        <dbReference type="SAM" id="SignalP"/>
    </source>
</evidence>
<evidence type="ECO:0000313" key="7">
    <source>
        <dbReference type="Proteomes" id="UP000245202"/>
    </source>
</evidence>